<dbReference type="AlphaFoldDB" id="M1MWU1"/>
<reference evidence="1 2" key="1">
    <citation type="submission" date="2013-02" db="EMBL/GenBank/DDBJ databases">
        <title>Genome sequence of Clostridium saccharoperbutylacetonicum N1-4(HMT).</title>
        <authorList>
            <person name="Poehlein A."/>
            <person name="Daniel R."/>
        </authorList>
    </citation>
    <scope>NUCLEOTIDE SEQUENCE [LARGE SCALE GENOMIC DNA]</scope>
    <source>
        <strain evidence="2">N1-4(HMT)</strain>
    </source>
</reference>
<dbReference type="CDD" id="cd00093">
    <property type="entry name" value="HTH_XRE"/>
    <property type="match status" value="1"/>
</dbReference>
<dbReference type="PATRIC" id="fig|931276.5.peg.2169"/>
<protein>
    <submittedName>
        <fullName evidence="1">Uncharacterized protein</fullName>
    </submittedName>
</protein>
<dbReference type="eggNOG" id="COG0457">
    <property type="taxonomic scope" value="Bacteria"/>
</dbReference>
<name>M1MWU1_9CLOT</name>
<gene>
    <name evidence="1" type="ORF">Cspa_c21720</name>
</gene>
<keyword evidence="2" id="KW-1185">Reference proteome</keyword>
<dbReference type="STRING" id="36745.CLSAP_19950"/>
<evidence type="ECO:0000313" key="1">
    <source>
        <dbReference type="EMBL" id="AGF55937.1"/>
    </source>
</evidence>
<accession>M1MWU1</accession>
<dbReference type="RefSeq" id="WP_015392256.1">
    <property type="nucleotide sequence ID" value="NC_020291.1"/>
</dbReference>
<dbReference type="InterPro" id="IPR010982">
    <property type="entry name" value="Lambda_DNA-bd_dom_sf"/>
</dbReference>
<dbReference type="SUPFAM" id="SSF47413">
    <property type="entry name" value="lambda repressor-like DNA-binding domains"/>
    <property type="match status" value="1"/>
</dbReference>
<dbReference type="Gene3D" id="1.10.260.40">
    <property type="entry name" value="lambda repressor-like DNA-binding domains"/>
    <property type="match status" value="1"/>
</dbReference>
<sequence>MFDNEIMMQGERLKKIRQIILGATQEEISAGVCTRTMICLIENNKQKLSYNLAYRIAENLNRIAKEKGMDLSLLTPKELMIDEDEQANYVFQNNILNELHKIEINSIEINFLEKKIIEAEKLIEKYNITDDKKIDFYKLSADLYYYKHSYSKSDQMCDLGLKISINSQNSFEEVNLYIYKSRNNIFTENYARALQQLDYAEKLNNSIVNDDLSVMILHFRGLTYKKLGEYDSALKYFEILKQFEIKDYKMLLKVKMVYANCFNDYHKFDEAEKEYKETLNIAMNYDDKGFISMTYRNLSELYFNKKDYKTAAMYIKESLIYSLNSEYLNEILYLAAKVLIYVNEDVETYLLQALELCEKNDKENLSLIEQVIYELVLIYIKKEDKENLMLMADKAKELNIDYSLIYSEIGEYYRGRNEEKSKYFSRKSREKMKQIKKIFHYIF</sequence>
<evidence type="ECO:0000313" key="2">
    <source>
        <dbReference type="Proteomes" id="UP000011728"/>
    </source>
</evidence>
<dbReference type="InterPro" id="IPR011990">
    <property type="entry name" value="TPR-like_helical_dom_sf"/>
</dbReference>
<dbReference type="SUPFAM" id="SSF48452">
    <property type="entry name" value="TPR-like"/>
    <property type="match status" value="1"/>
</dbReference>
<dbReference type="GO" id="GO:0003677">
    <property type="term" value="F:DNA binding"/>
    <property type="evidence" value="ECO:0007669"/>
    <property type="project" value="InterPro"/>
</dbReference>
<dbReference type="HOGENOM" id="CLU_643574_0_0_9"/>
<organism evidence="1 2">
    <name type="scientific">Clostridium saccharoperbutylacetonicum N1-4(HMT)</name>
    <dbReference type="NCBI Taxonomy" id="931276"/>
    <lineage>
        <taxon>Bacteria</taxon>
        <taxon>Bacillati</taxon>
        <taxon>Bacillota</taxon>
        <taxon>Clostridia</taxon>
        <taxon>Eubacteriales</taxon>
        <taxon>Clostridiaceae</taxon>
        <taxon>Clostridium</taxon>
    </lineage>
</organism>
<dbReference type="OrthoDB" id="1884233at2"/>
<proteinExistence type="predicted"/>
<dbReference type="Proteomes" id="UP000011728">
    <property type="component" value="Chromosome"/>
</dbReference>
<dbReference type="InterPro" id="IPR001387">
    <property type="entry name" value="Cro/C1-type_HTH"/>
</dbReference>
<dbReference type="Gene3D" id="1.25.40.10">
    <property type="entry name" value="Tetratricopeptide repeat domain"/>
    <property type="match status" value="1"/>
</dbReference>
<dbReference type="EMBL" id="CP004121">
    <property type="protein sequence ID" value="AGF55937.1"/>
    <property type="molecule type" value="Genomic_DNA"/>
</dbReference>
<dbReference type="KEGG" id="csr:Cspa_c21720"/>